<dbReference type="Proteomes" id="UP000757461">
    <property type="component" value="Unassembled WGS sequence"/>
</dbReference>
<accession>A0A930N616</accession>
<protein>
    <submittedName>
        <fullName evidence="1">Aminotransferase class IV</fullName>
    </submittedName>
</protein>
<keyword evidence="1" id="KW-0808">Transferase</keyword>
<dbReference type="InterPro" id="IPR001544">
    <property type="entry name" value="Aminotrans_IV"/>
</dbReference>
<dbReference type="AlphaFoldDB" id="A0A930N616"/>
<comment type="caution">
    <text evidence="1">The sequence shown here is derived from an EMBL/GenBank/DDBJ whole genome shotgun (WGS) entry which is preliminary data.</text>
</comment>
<dbReference type="InterPro" id="IPR043132">
    <property type="entry name" value="BCAT-like_C"/>
</dbReference>
<dbReference type="InterPro" id="IPR043131">
    <property type="entry name" value="BCAT-like_N"/>
</dbReference>
<gene>
    <name evidence="1" type="ORF">HXN33_05745</name>
</gene>
<dbReference type="Pfam" id="PF01063">
    <property type="entry name" value="Aminotran_4"/>
    <property type="match status" value="1"/>
</dbReference>
<dbReference type="InterPro" id="IPR036038">
    <property type="entry name" value="Aminotransferase-like"/>
</dbReference>
<dbReference type="Gene3D" id="3.30.470.10">
    <property type="match status" value="1"/>
</dbReference>
<keyword evidence="1" id="KW-0032">Aminotransferase</keyword>
<dbReference type="GO" id="GO:0008483">
    <property type="term" value="F:transaminase activity"/>
    <property type="evidence" value="ECO:0007669"/>
    <property type="project" value="UniProtKB-KW"/>
</dbReference>
<proteinExistence type="predicted"/>
<reference evidence="1" key="1">
    <citation type="submission" date="2020-04" db="EMBL/GenBank/DDBJ databases">
        <title>Deep metagenomics examines the oral microbiome during advanced dental caries in children, revealing novel taxa and co-occurrences with host molecules.</title>
        <authorList>
            <person name="Baker J.L."/>
            <person name="Morton J.T."/>
            <person name="Dinis M."/>
            <person name="Alvarez R."/>
            <person name="Tran N.C."/>
            <person name="Knight R."/>
            <person name="Edlund A."/>
        </authorList>
    </citation>
    <scope>NUCLEOTIDE SEQUENCE</scope>
    <source>
        <strain evidence="1">JCVI_25_bin.9</strain>
    </source>
</reference>
<name>A0A930N616_9BACT</name>
<organism evidence="1 2">
    <name type="scientific">Prevotella histicola</name>
    <dbReference type="NCBI Taxonomy" id="470565"/>
    <lineage>
        <taxon>Bacteria</taxon>
        <taxon>Pseudomonadati</taxon>
        <taxon>Bacteroidota</taxon>
        <taxon>Bacteroidia</taxon>
        <taxon>Bacteroidales</taxon>
        <taxon>Prevotellaceae</taxon>
        <taxon>Prevotella</taxon>
    </lineage>
</organism>
<dbReference type="EMBL" id="JABZSQ010000088">
    <property type="protein sequence ID" value="MBF1415067.1"/>
    <property type="molecule type" value="Genomic_DNA"/>
</dbReference>
<evidence type="ECO:0000313" key="2">
    <source>
        <dbReference type="Proteomes" id="UP000757461"/>
    </source>
</evidence>
<sequence>MCQFIETIRVKDGHIFNLTYHEERMNRTRKEVWGKTDWLKITDVWSPEELPLECSKLRFVYDEAGIHDLTCTPYTRKKILSLRLVYDNNITYPYKSVDRSMLNELKKQQGDCDEILIIRDNHLTDTSYTNVALYDGQQWFTPSTPLLPGTMRQSLLDKGILQEREILVSDIPQYQQISLFNAMMELGEVVLPVKNIL</sequence>
<dbReference type="SUPFAM" id="SSF56752">
    <property type="entry name" value="D-aminoacid aminotransferase-like PLP-dependent enzymes"/>
    <property type="match status" value="1"/>
</dbReference>
<evidence type="ECO:0000313" key="1">
    <source>
        <dbReference type="EMBL" id="MBF1415067.1"/>
    </source>
</evidence>
<dbReference type="Gene3D" id="3.20.10.10">
    <property type="entry name" value="D-amino Acid Aminotransferase, subunit A, domain 2"/>
    <property type="match status" value="1"/>
</dbReference>